<keyword evidence="3" id="KW-0808">Transferase</keyword>
<sequence length="426" mass="48485">MAIYEILASSTSEIQGITCFIIQLFIAEAMFFFHLKKRKRFWLRLLVGGTACLLLGVTLPIIIGQYISGIRTFIVLVFMQLYMWFCFRRSFLDILFCTIGAFTVQNLGSNIQVLICIVTKTSFKMLSTEMVIGFTIVYIICYLTCAAKIKNFPNISQNRVRVLWVAIISLCVCWLLQSWLISEKLDMVMACRVPFVFCCILSLFMQFGLLEQSRLNEENLALEQLIKENAKQYELSKKTVEIINMKCHDLKHRILELEQAGNADHGQLEEIRKAVDIYDGLAKTGCQPLDIILSEKNLLCEKYQIKFSYMIDGEKLTGIKSGDIAAIFGNALDNAIECAAELPVEKRIISLIGYARQDVMGIHIENYCEDELEFRNGLPVSTKGDDNYHGFGMKSIQYVVEKYGGNLVANLEEKIFSVDIIFPVLD</sequence>
<keyword evidence="1" id="KW-0812">Transmembrane</keyword>
<name>A0ABX2HDB4_9FIRM</name>
<evidence type="ECO:0000259" key="2">
    <source>
        <dbReference type="Pfam" id="PF14501"/>
    </source>
</evidence>
<feature type="transmembrane region" description="Helical" evidence="1">
    <location>
        <begin position="14"/>
        <end position="35"/>
    </location>
</feature>
<feature type="transmembrane region" description="Helical" evidence="1">
    <location>
        <begin position="130"/>
        <end position="149"/>
    </location>
</feature>
<dbReference type="Pfam" id="PF14501">
    <property type="entry name" value="HATPase_c_5"/>
    <property type="match status" value="1"/>
</dbReference>
<dbReference type="RefSeq" id="WP_173715762.1">
    <property type="nucleotide sequence ID" value="NZ_JAAINN010000003.1"/>
</dbReference>
<organism evidence="3 4">
    <name type="scientific">Blautia faecis</name>
    <dbReference type="NCBI Taxonomy" id="871665"/>
    <lineage>
        <taxon>Bacteria</taxon>
        <taxon>Bacillati</taxon>
        <taxon>Bacillota</taxon>
        <taxon>Clostridia</taxon>
        <taxon>Lachnospirales</taxon>
        <taxon>Lachnospiraceae</taxon>
        <taxon>Blautia</taxon>
    </lineage>
</organism>
<dbReference type="EMBL" id="JAAITS010000064">
    <property type="protein sequence ID" value="NSG87188.1"/>
    <property type="molecule type" value="Genomic_DNA"/>
</dbReference>
<reference evidence="3 4" key="1">
    <citation type="journal article" date="2020" name="Cell Host Microbe">
        <title>Functional and Genomic Variation between Human-Derived Isolates of Lachnospiraceae Reveals Inter- and Intra-Species Diversity.</title>
        <authorList>
            <person name="Sorbara M.T."/>
            <person name="Littmann E.R."/>
            <person name="Fontana E."/>
            <person name="Moody T.U."/>
            <person name="Kohout C.E."/>
            <person name="Gjonbalaj M."/>
            <person name="Eaton V."/>
            <person name="Seok R."/>
            <person name="Leiner I.M."/>
            <person name="Pamer E.G."/>
        </authorList>
    </citation>
    <scope>NUCLEOTIDE SEQUENCE [LARGE SCALE GENOMIC DNA]</scope>
    <source>
        <strain evidence="3 4">MSK.17.74</strain>
    </source>
</reference>
<keyword evidence="3" id="KW-0418">Kinase</keyword>
<feature type="transmembrane region" description="Helical" evidence="1">
    <location>
        <begin position="42"/>
        <end position="63"/>
    </location>
</feature>
<evidence type="ECO:0000313" key="4">
    <source>
        <dbReference type="Proteomes" id="UP001644719"/>
    </source>
</evidence>
<keyword evidence="4" id="KW-1185">Reference proteome</keyword>
<dbReference type="InterPro" id="IPR036890">
    <property type="entry name" value="HATPase_C_sf"/>
</dbReference>
<evidence type="ECO:0000256" key="1">
    <source>
        <dbReference type="SAM" id="Phobius"/>
    </source>
</evidence>
<protein>
    <submittedName>
        <fullName evidence="3">Sensor histidine kinase</fullName>
    </submittedName>
</protein>
<proteinExistence type="predicted"/>
<dbReference type="SUPFAM" id="SSF55874">
    <property type="entry name" value="ATPase domain of HSP90 chaperone/DNA topoisomerase II/histidine kinase"/>
    <property type="match status" value="1"/>
</dbReference>
<feature type="transmembrane region" description="Helical" evidence="1">
    <location>
        <begin position="161"/>
        <end position="181"/>
    </location>
</feature>
<dbReference type="Gene3D" id="3.30.565.10">
    <property type="entry name" value="Histidine kinase-like ATPase, C-terminal domain"/>
    <property type="match status" value="1"/>
</dbReference>
<accession>A0ABX2HDB4</accession>
<feature type="transmembrane region" description="Helical" evidence="1">
    <location>
        <begin position="187"/>
        <end position="210"/>
    </location>
</feature>
<dbReference type="InterPro" id="IPR032834">
    <property type="entry name" value="NatK-like_C"/>
</dbReference>
<keyword evidence="1" id="KW-0472">Membrane</keyword>
<gene>
    <name evidence="3" type="ORF">G5B17_17660</name>
</gene>
<comment type="caution">
    <text evidence="3">The sequence shown here is derived from an EMBL/GenBank/DDBJ whole genome shotgun (WGS) entry which is preliminary data.</text>
</comment>
<dbReference type="Proteomes" id="UP001644719">
    <property type="component" value="Unassembled WGS sequence"/>
</dbReference>
<dbReference type="CDD" id="cd16935">
    <property type="entry name" value="HATPase_AgrC-ComD-like"/>
    <property type="match status" value="1"/>
</dbReference>
<feature type="domain" description="Sensor histidine kinase NatK-like C-terminal" evidence="2">
    <location>
        <begin position="322"/>
        <end position="423"/>
    </location>
</feature>
<dbReference type="GO" id="GO:0016301">
    <property type="term" value="F:kinase activity"/>
    <property type="evidence" value="ECO:0007669"/>
    <property type="project" value="UniProtKB-KW"/>
</dbReference>
<keyword evidence="1" id="KW-1133">Transmembrane helix</keyword>
<feature type="transmembrane region" description="Helical" evidence="1">
    <location>
        <begin position="69"/>
        <end position="87"/>
    </location>
</feature>
<evidence type="ECO:0000313" key="3">
    <source>
        <dbReference type="EMBL" id="NSG87188.1"/>
    </source>
</evidence>